<dbReference type="InterPro" id="IPR007231">
    <property type="entry name" value="Nucleoporin_int_Nup93/Nic96"/>
</dbReference>
<organism evidence="6 7">
    <name type="scientific">Trichomonascus ciferrii</name>
    <dbReference type="NCBI Taxonomy" id="44093"/>
    <lineage>
        <taxon>Eukaryota</taxon>
        <taxon>Fungi</taxon>
        <taxon>Dikarya</taxon>
        <taxon>Ascomycota</taxon>
        <taxon>Saccharomycotina</taxon>
        <taxon>Dipodascomycetes</taxon>
        <taxon>Dipodascales</taxon>
        <taxon>Trichomonascaceae</taxon>
        <taxon>Trichomonascus</taxon>
        <taxon>Trichomonascus ciferrii complex</taxon>
    </lineage>
</organism>
<evidence type="ECO:0000256" key="2">
    <source>
        <dbReference type="ARBA" id="ARBA00010186"/>
    </source>
</evidence>
<dbReference type="PANTHER" id="PTHR11225">
    <property type="entry name" value="NUCLEAR PORE COMPLEX PROTEIN NUP93 NUCLEOPORIN NUP93 DEAD EYE PROTEIN"/>
    <property type="match status" value="1"/>
</dbReference>
<reference evidence="6" key="1">
    <citation type="journal article" date="2019" name="G3 (Bethesda)">
        <title>Genome Assemblies of Two Rare Opportunistic Yeast Pathogens: Diutina rugosa (syn. Candida rugosa) and Trichomonascus ciferrii (syn. Candida ciferrii).</title>
        <authorList>
            <person name="Mixao V."/>
            <person name="Saus E."/>
            <person name="Hansen A.P."/>
            <person name="Lass-Florl C."/>
            <person name="Gabaldon T."/>
        </authorList>
    </citation>
    <scope>NUCLEOTIDE SEQUENCE</scope>
    <source>
        <strain evidence="6">CBS 4856</strain>
    </source>
</reference>
<comment type="caution">
    <text evidence="6">The sequence shown here is derived from an EMBL/GenBank/DDBJ whole genome shotgun (WGS) entry which is preliminary data.</text>
</comment>
<keyword evidence="4" id="KW-0472">Membrane</keyword>
<evidence type="ECO:0000256" key="1">
    <source>
        <dbReference type="ARBA" id="ARBA00004259"/>
    </source>
</evidence>
<keyword evidence="7" id="KW-1185">Reference proteome</keyword>
<accession>A0A642UXT5</accession>
<gene>
    <name evidence="6" type="ORF">TRICI_004969</name>
</gene>
<keyword evidence="4" id="KW-0653">Protein transport</keyword>
<evidence type="ECO:0000256" key="5">
    <source>
        <dbReference type="SAM" id="MobiDB-lite"/>
    </source>
</evidence>
<dbReference type="OrthoDB" id="1918363at2759"/>
<dbReference type="GO" id="GO:0006606">
    <property type="term" value="P:protein import into nucleus"/>
    <property type="evidence" value="ECO:0007669"/>
    <property type="project" value="TreeGrafter"/>
</dbReference>
<dbReference type="EMBL" id="SWFS01000378">
    <property type="protein sequence ID" value="KAA8907493.1"/>
    <property type="molecule type" value="Genomic_DNA"/>
</dbReference>
<name>A0A642UXT5_9ASCO</name>
<evidence type="ECO:0000313" key="6">
    <source>
        <dbReference type="EMBL" id="KAA8907493.1"/>
    </source>
</evidence>
<evidence type="ECO:0000256" key="3">
    <source>
        <dbReference type="ARBA" id="ARBA00023242"/>
    </source>
</evidence>
<keyword evidence="3 4" id="KW-0539">Nucleus</keyword>
<feature type="region of interest" description="Disordered" evidence="5">
    <location>
        <begin position="1"/>
        <end position="26"/>
    </location>
</feature>
<dbReference type="PANTHER" id="PTHR11225:SF4">
    <property type="entry name" value="NUCLEAR PORE COMPLEX PROTEIN NUP93"/>
    <property type="match status" value="1"/>
</dbReference>
<keyword evidence="4" id="KW-0813">Transport</keyword>
<sequence>MTSVETLKPTKLGGDSGNEKAEGSTLLPPAAALLRELLESSRNLPNSSSDLGSIQLGMNEIKKRASDLRKHASDENDTKAHYLLAGSGVNAEDIATELQSINFQPSLEPTDTAYPSDEVDIESYLRAKKEENILASIEESVRSTAREFDHFLAQNVTLDWKQRKQQICHHFGLISKQTAEASESVHTGSRSGARVWGKYTLGRYVLGPVSGEGEFTDVEFLQPHNQGMGVGSAASSQNAMAAQTKSKKHAAVVSSLNQARLQKKPFAVASEFASVAHNYGTDTRSQQLHDGWKIVARVANEDEKRPVPERKYAKTYCQKEQQSRDAIELRKQIVRGSKRYLEEQFFGVVEAEIAKYPHEANMGGIPTVENKMRAFLNLKFFKSGQCIKPNLEIVNNTPVWALLYYMIRTGHLQEALDYTLQMEKSFQKIERSFPGYLKAFVNGKDNRLPRETLERLHTEFNQHIRFFDENSDPYKYALYKIIGRCELSRKAFPEVVSTAEDWLWVHLMLTREGDTEGNPLHEKYSLLDFQQMVIQFGAKHFNPNRNNPGLYFQVLLLSGLFEWAVHYVYSFSQVDAVHFAIALTYYGLLRPIDDVEKADAELLTLDQSENPQLNFARLVGFYTREFRRSDPNDAVDYLVLICLNGDLDNGRGQKHLKLCHEALKDLVLETREFSRLLGDIRADGTRQPGAIEDRMQLIHLQNEKEYLHAITEQAALKADEDGRTADAILLYQLSEEYDTVVSIINKSLGEALSVVDLGQPMSSLPEGVPLMLSATEDPAQLARNMMKVYTSNPAILSKVSRRNRETCEALLQIVNARDAFANKQWDLCIRETEATGILSLSPQADVGTVRRRAQQFSGLHESIARNVPSLLVMVMQCCVNIGQSLNDSEYSNAGRANKIADLKARARNCTIYAGMIQYRMPREVYSQLINLEVLV</sequence>
<evidence type="ECO:0000313" key="7">
    <source>
        <dbReference type="Proteomes" id="UP000761534"/>
    </source>
</evidence>
<keyword evidence="4" id="KW-0906">Nuclear pore complex</keyword>
<keyword evidence="4" id="KW-0509">mRNA transport</keyword>
<dbReference type="AlphaFoldDB" id="A0A642UXT5"/>
<evidence type="ECO:0000256" key="4">
    <source>
        <dbReference type="RuleBase" id="RU364035"/>
    </source>
</evidence>
<comment type="subcellular location">
    <subcellularLocation>
        <location evidence="1">Nucleus envelope</location>
    </subcellularLocation>
    <subcellularLocation>
        <location evidence="4">Nucleus</location>
        <location evidence="4">Nuclear pore complex</location>
    </subcellularLocation>
</comment>
<dbReference type="GO" id="GO:0016973">
    <property type="term" value="P:poly(A)+ mRNA export from nucleus"/>
    <property type="evidence" value="ECO:0007669"/>
    <property type="project" value="TreeGrafter"/>
</dbReference>
<keyword evidence="4" id="KW-0811">Translocation</keyword>
<dbReference type="GO" id="GO:0017056">
    <property type="term" value="F:structural constituent of nuclear pore"/>
    <property type="evidence" value="ECO:0007669"/>
    <property type="project" value="InterPro"/>
</dbReference>
<comment type="similarity">
    <text evidence="2 4">Belongs to the nucleoporin interacting component (NIC) family.</text>
</comment>
<protein>
    <recommendedName>
        <fullName evidence="4">Nuclear pore protein</fullName>
    </recommendedName>
</protein>
<proteinExistence type="inferred from homology"/>
<dbReference type="VEuPathDB" id="FungiDB:TRICI_004969"/>
<dbReference type="GO" id="GO:0005643">
    <property type="term" value="C:nuclear pore"/>
    <property type="evidence" value="ECO:0007669"/>
    <property type="project" value="UniProtKB-SubCell"/>
</dbReference>
<dbReference type="Proteomes" id="UP000761534">
    <property type="component" value="Unassembled WGS sequence"/>
</dbReference>
<dbReference type="Pfam" id="PF04097">
    <property type="entry name" value="Nic96"/>
    <property type="match status" value="1"/>
</dbReference>